<accession>A0ABV0NN63</accession>
<gene>
    <name evidence="1" type="ORF">GOODEAATRI_025758</name>
</gene>
<evidence type="ECO:0000313" key="1">
    <source>
        <dbReference type="EMBL" id="MEQ2172865.1"/>
    </source>
</evidence>
<protein>
    <submittedName>
        <fullName evidence="1">Uncharacterized protein</fullName>
    </submittedName>
</protein>
<comment type="caution">
    <text evidence="1">The sequence shown here is derived from an EMBL/GenBank/DDBJ whole genome shotgun (WGS) entry which is preliminary data.</text>
</comment>
<name>A0ABV0NN63_9TELE</name>
<sequence length="74" mass="8054">PSVAAELKGNPGLVLALPLSSGLLTPKPVRADGCTPESEYREIRKHPCWLEISNMVTRITAPVSSFQSLILIRQ</sequence>
<organism evidence="1 2">
    <name type="scientific">Goodea atripinnis</name>
    <dbReference type="NCBI Taxonomy" id="208336"/>
    <lineage>
        <taxon>Eukaryota</taxon>
        <taxon>Metazoa</taxon>
        <taxon>Chordata</taxon>
        <taxon>Craniata</taxon>
        <taxon>Vertebrata</taxon>
        <taxon>Euteleostomi</taxon>
        <taxon>Actinopterygii</taxon>
        <taxon>Neopterygii</taxon>
        <taxon>Teleostei</taxon>
        <taxon>Neoteleostei</taxon>
        <taxon>Acanthomorphata</taxon>
        <taxon>Ovalentaria</taxon>
        <taxon>Atherinomorphae</taxon>
        <taxon>Cyprinodontiformes</taxon>
        <taxon>Goodeidae</taxon>
        <taxon>Goodea</taxon>
    </lineage>
</organism>
<feature type="non-terminal residue" evidence="1">
    <location>
        <position position="1"/>
    </location>
</feature>
<evidence type="ECO:0000313" key="2">
    <source>
        <dbReference type="Proteomes" id="UP001476798"/>
    </source>
</evidence>
<dbReference type="EMBL" id="JAHRIO010043057">
    <property type="protein sequence ID" value="MEQ2172865.1"/>
    <property type="molecule type" value="Genomic_DNA"/>
</dbReference>
<dbReference type="Proteomes" id="UP001476798">
    <property type="component" value="Unassembled WGS sequence"/>
</dbReference>
<reference evidence="1 2" key="1">
    <citation type="submission" date="2021-06" db="EMBL/GenBank/DDBJ databases">
        <authorList>
            <person name="Palmer J.M."/>
        </authorList>
    </citation>
    <scope>NUCLEOTIDE SEQUENCE [LARGE SCALE GENOMIC DNA]</scope>
    <source>
        <strain evidence="1 2">GA_2019</strain>
        <tissue evidence="1">Muscle</tissue>
    </source>
</reference>
<proteinExistence type="predicted"/>
<keyword evidence="2" id="KW-1185">Reference proteome</keyword>